<comment type="cofactor">
    <cofactor evidence="14 15">
        <name>Fe cation</name>
        <dbReference type="ChEBI" id="CHEBI:24875"/>
    </cofactor>
    <text evidence="14 15">Binds 2 iron ions per subunit.</text>
</comment>
<dbReference type="Proteomes" id="UP001489004">
    <property type="component" value="Unassembled WGS sequence"/>
</dbReference>
<evidence type="ECO:0000313" key="17">
    <source>
        <dbReference type="Proteomes" id="UP001489004"/>
    </source>
</evidence>
<evidence type="ECO:0000256" key="5">
    <source>
        <dbReference type="ARBA" id="ARBA00019269"/>
    </source>
</evidence>
<feature type="binding site" evidence="14">
    <location>
        <position position="184"/>
    </location>
    <ligand>
        <name>Fe cation</name>
        <dbReference type="ChEBI" id="CHEBI:24875"/>
        <label>1</label>
    </ligand>
</feature>
<feature type="binding site" evidence="14">
    <location>
        <position position="256"/>
    </location>
    <ligand>
        <name>Fe cation</name>
        <dbReference type="ChEBI" id="CHEBI:24875"/>
        <label>1</label>
    </ligand>
</feature>
<dbReference type="EC" id="1.13.99.1" evidence="4 15"/>
<comment type="similarity">
    <text evidence="3 15">Belongs to the myo-inositol oxygenase family.</text>
</comment>
<feature type="binding site" evidence="14">
    <location>
        <position position="282"/>
    </location>
    <ligand>
        <name>Fe cation</name>
        <dbReference type="ChEBI" id="CHEBI:24875"/>
        <label>1</label>
    </ligand>
</feature>
<dbReference type="GO" id="GO:0050113">
    <property type="term" value="F:inositol oxygenase activity"/>
    <property type="evidence" value="ECO:0007669"/>
    <property type="project" value="UniProtKB-UniRule"/>
</dbReference>
<proteinExistence type="inferred from homology"/>
<evidence type="ECO:0000256" key="9">
    <source>
        <dbReference type="ARBA" id="ARBA00023002"/>
    </source>
</evidence>
<reference evidence="16 17" key="1">
    <citation type="journal article" date="2024" name="Nat. Commun.">
        <title>Phylogenomics reveals the evolutionary origins of lichenization in chlorophyte algae.</title>
        <authorList>
            <person name="Puginier C."/>
            <person name="Libourel C."/>
            <person name="Otte J."/>
            <person name="Skaloud P."/>
            <person name="Haon M."/>
            <person name="Grisel S."/>
            <person name="Petersen M."/>
            <person name="Berrin J.G."/>
            <person name="Delaux P.M."/>
            <person name="Dal Grande F."/>
            <person name="Keller J."/>
        </authorList>
    </citation>
    <scope>NUCLEOTIDE SEQUENCE [LARGE SCALE GENOMIC DNA]</scope>
    <source>
        <strain evidence="16 17">SAG 2043</strain>
    </source>
</reference>
<organism evidence="16 17">
    <name type="scientific">[Myrmecia] bisecta</name>
    <dbReference type="NCBI Taxonomy" id="41462"/>
    <lineage>
        <taxon>Eukaryota</taxon>
        <taxon>Viridiplantae</taxon>
        <taxon>Chlorophyta</taxon>
        <taxon>core chlorophytes</taxon>
        <taxon>Trebouxiophyceae</taxon>
        <taxon>Trebouxiales</taxon>
        <taxon>Trebouxiaceae</taxon>
        <taxon>Myrmecia</taxon>
    </lineage>
</organism>
<keyword evidence="9 15" id="KW-0560">Oxidoreductase</keyword>
<keyword evidence="7" id="KW-0060">Ascorbate biosynthesis</keyword>
<feature type="binding site" evidence="13">
    <location>
        <position position="187"/>
    </location>
    <ligand>
        <name>substrate</name>
    </ligand>
</feature>
<evidence type="ECO:0000256" key="1">
    <source>
        <dbReference type="ARBA" id="ARBA00004496"/>
    </source>
</evidence>
<feature type="binding site" evidence="14">
    <location>
        <position position="183"/>
    </location>
    <ligand>
        <name>Fe cation</name>
        <dbReference type="ChEBI" id="CHEBI:24875"/>
        <label>1</label>
    </ligand>
</feature>
<comment type="caution">
    <text evidence="16">The sequence shown here is derived from an EMBL/GenBank/DDBJ whole genome shotgun (WGS) entry which is preliminary data.</text>
</comment>
<feature type="binding site" evidence="13">
    <location>
        <position position="87"/>
    </location>
    <ligand>
        <name>substrate</name>
    </ligand>
</feature>
<sequence>MARAVEQAVERSSAEAVQPSKQGLFGLPGVAKLAACLEDASLNDDDCIKAQHAGDPAAAKRRVLRESSADLARRAAKMGNQYGASYRDYSDPAQVGRDSVEENYRLNHTLQAYDFVCAMEQRFGAMDCTEMSVWEAIELLNEVVDDSDPDTALPQIEHLLQTAEAIRKAYPKEDWFHLTGLIHDLGKVLAHPCFGPQPQWAVVGDTHPVGCAPDPRIVFSQHFAANPDSHDARYNTQFGVYAPSCGLKNVKMSWGHDEYFYRVMEANGCTLPAEAKFIIRYHSFYPLHTHNAYDYLLDDEDRRMIPWLKRFQRFDLYSKSEEAMNVKELKQYYMALIHKYFPNPTLKW</sequence>
<dbReference type="EMBL" id="JALJOR010000001">
    <property type="protein sequence ID" value="KAK9829152.1"/>
    <property type="molecule type" value="Genomic_DNA"/>
</dbReference>
<feature type="binding site" evidence="14">
    <location>
        <position position="315"/>
    </location>
    <ligand>
        <name>Fe cation</name>
        <dbReference type="ChEBI" id="CHEBI:24875"/>
        <label>1</label>
    </ligand>
</feature>
<dbReference type="PANTHER" id="PTHR12588">
    <property type="entry name" value="MYOINOSITOL OXYGENASE"/>
    <property type="match status" value="1"/>
</dbReference>
<evidence type="ECO:0000256" key="8">
    <source>
        <dbReference type="ARBA" id="ARBA00022723"/>
    </source>
</evidence>
<keyword evidence="6 15" id="KW-0963">Cytoplasm</keyword>
<keyword evidence="10 14" id="KW-0408">Iron</keyword>
<dbReference type="GO" id="GO:0005506">
    <property type="term" value="F:iron ion binding"/>
    <property type="evidence" value="ECO:0007669"/>
    <property type="project" value="InterPro"/>
</dbReference>
<accession>A0AAW1R692</accession>
<comment type="pathway">
    <text evidence="2 15">Polyol metabolism; myo-inositol degradation into D-glucuronate; D-glucuronate from myo-inositol: step 1/1.</text>
</comment>
<name>A0AAW1R692_9CHLO</name>
<dbReference type="AlphaFoldDB" id="A0AAW1R692"/>
<evidence type="ECO:0000256" key="15">
    <source>
        <dbReference type="RuleBase" id="RU367039"/>
    </source>
</evidence>
<keyword evidence="17" id="KW-1185">Reference proteome</keyword>
<feature type="binding site" evidence="14">
    <location>
        <position position="158"/>
    </location>
    <ligand>
        <name>Fe cation</name>
        <dbReference type="ChEBI" id="CHEBI:24875"/>
        <label>1</label>
    </ligand>
</feature>
<evidence type="ECO:0000256" key="12">
    <source>
        <dbReference type="ARBA" id="ARBA00048271"/>
    </source>
</evidence>
<evidence type="ECO:0000256" key="11">
    <source>
        <dbReference type="ARBA" id="ARBA00029668"/>
    </source>
</evidence>
<evidence type="ECO:0000256" key="10">
    <source>
        <dbReference type="ARBA" id="ARBA00023004"/>
    </source>
</evidence>
<protein>
    <recommendedName>
        <fullName evidence="5 15">Inositol oxygenase</fullName>
        <ecNumber evidence="4 15">1.13.99.1</ecNumber>
    </recommendedName>
    <alternativeName>
        <fullName evidence="11 15">Myo-inositol oxygenase</fullName>
    </alternativeName>
</protein>
<evidence type="ECO:0000256" key="6">
    <source>
        <dbReference type="ARBA" id="ARBA00022490"/>
    </source>
</evidence>
<feature type="binding site" evidence="13">
    <location>
        <begin position="282"/>
        <end position="283"/>
    </location>
    <ligand>
        <name>substrate</name>
    </ligand>
</feature>
<dbReference type="GO" id="GO:0019310">
    <property type="term" value="P:inositol catabolic process"/>
    <property type="evidence" value="ECO:0007669"/>
    <property type="project" value="UniProtKB-UniRule"/>
</dbReference>
<evidence type="ECO:0000313" key="16">
    <source>
        <dbReference type="EMBL" id="KAK9829152.1"/>
    </source>
</evidence>
<feature type="binding site" evidence="13">
    <location>
        <begin position="204"/>
        <end position="205"/>
    </location>
    <ligand>
        <name>substrate</name>
    </ligand>
</feature>
<comment type="catalytic activity">
    <reaction evidence="12 15">
        <text>myo-inositol + O2 = D-glucuronate + H2O + H(+)</text>
        <dbReference type="Rhea" id="RHEA:23696"/>
        <dbReference type="ChEBI" id="CHEBI:15377"/>
        <dbReference type="ChEBI" id="CHEBI:15378"/>
        <dbReference type="ChEBI" id="CHEBI:15379"/>
        <dbReference type="ChEBI" id="CHEBI:17268"/>
        <dbReference type="ChEBI" id="CHEBI:58720"/>
        <dbReference type="EC" id="1.13.99.1"/>
    </reaction>
</comment>
<evidence type="ECO:0000256" key="13">
    <source>
        <dbReference type="PIRSR" id="PIRSR607828-1"/>
    </source>
</evidence>
<comment type="subcellular location">
    <subcellularLocation>
        <location evidence="1 15">Cytoplasm</location>
    </subcellularLocation>
</comment>
<evidence type="ECO:0000256" key="7">
    <source>
        <dbReference type="ARBA" id="ARBA00022644"/>
    </source>
</evidence>
<dbReference type="Gene3D" id="1.10.3210.10">
    <property type="entry name" value="Hypothetical protein af1432"/>
    <property type="match status" value="1"/>
</dbReference>
<evidence type="ECO:0000256" key="4">
    <source>
        <dbReference type="ARBA" id="ARBA00011919"/>
    </source>
</evidence>
<dbReference type="SUPFAM" id="SSF109604">
    <property type="entry name" value="HD-domain/PDEase-like"/>
    <property type="match status" value="1"/>
</dbReference>
<evidence type="ECO:0000256" key="3">
    <source>
        <dbReference type="ARBA" id="ARBA00005286"/>
    </source>
</evidence>
<dbReference type="PANTHER" id="PTHR12588:SF0">
    <property type="entry name" value="INOSITOL OXYGENASE"/>
    <property type="match status" value="1"/>
</dbReference>
<feature type="binding site" evidence="13">
    <location>
        <begin position="145"/>
        <end position="147"/>
    </location>
    <ligand>
        <name>substrate</name>
    </ligand>
</feature>
<gene>
    <name evidence="16" type="ORF">WJX72_004209</name>
</gene>
<keyword evidence="8 14" id="KW-0479">Metal-binding</keyword>
<evidence type="ECO:0000256" key="2">
    <source>
        <dbReference type="ARBA" id="ARBA00005167"/>
    </source>
</evidence>
<dbReference type="GO" id="GO:0019853">
    <property type="term" value="P:L-ascorbic acid biosynthetic process"/>
    <property type="evidence" value="ECO:0007669"/>
    <property type="project" value="UniProtKB-KW"/>
</dbReference>
<evidence type="ECO:0000256" key="14">
    <source>
        <dbReference type="PIRSR" id="PIRSR607828-2"/>
    </source>
</evidence>
<dbReference type="InterPro" id="IPR007828">
    <property type="entry name" value="Inositol_oxygenase"/>
</dbReference>
<dbReference type="Pfam" id="PF05153">
    <property type="entry name" value="MIOX"/>
    <property type="match status" value="1"/>
</dbReference>
<dbReference type="GO" id="GO:0005737">
    <property type="term" value="C:cytoplasm"/>
    <property type="evidence" value="ECO:0007669"/>
    <property type="project" value="UniProtKB-SubCell"/>
</dbReference>